<evidence type="ECO:0000313" key="2">
    <source>
        <dbReference type="EMBL" id="GLB52017.1"/>
    </source>
</evidence>
<reference evidence="2" key="1">
    <citation type="submission" date="2022-07" db="EMBL/GenBank/DDBJ databases">
        <title>Taxonomy of Novel Oxalotrophic and Methylotrophic Bacteria.</title>
        <authorList>
            <person name="Sahin N."/>
            <person name="Tani A."/>
        </authorList>
    </citation>
    <scope>NUCLEOTIDE SEQUENCE</scope>
    <source>
        <strain evidence="2">AM327</strain>
    </source>
</reference>
<proteinExistence type="predicted"/>
<keyword evidence="3" id="KW-1185">Reference proteome</keyword>
<dbReference type="EMBL" id="BRVP01000006">
    <property type="protein sequence ID" value="GLB52017.1"/>
    <property type="molecule type" value="Genomic_DNA"/>
</dbReference>
<dbReference type="RefSeq" id="WP_281753069.1">
    <property type="nucleotide sequence ID" value="NZ_BRVP01000006.1"/>
</dbReference>
<dbReference type="Proteomes" id="UP001143545">
    <property type="component" value="Unassembled WGS sequence"/>
</dbReference>
<feature type="signal peptide" evidence="1">
    <location>
        <begin position="1"/>
        <end position="17"/>
    </location>
</feature>
<gene>
    <name evidence="2" type="ORF">NBRC110019_10560</name>
</gene>
<dbReference type="AlphaFoldDB" id="A0A9W6B651"/>
<keyword evidence="1" id="KW-0732">Signal</keyword>
<evidence type="ECO:0000256" key="1">
    <source>
        <dbReference type="SAM" id="SignalP"/>
    </source>
</evidence>
<evidence type="ECO:0008006" key="4">
    <source>
        <dbReference type="Google" id="ProtNLM"/>
    </source>
</evidence>
<dbReference type="SUPFAM" id="SSF49464">
    <property type="entry name" value="Carboxypeptidase regulatory domain-like"/>
    <property type="match status" value="1"/>
</dbReference>
<dbReference type="InterPro" id="IPR008969">
    <property type="entry name" value="CarboxyPept-like_regulatory"/>
</dbReference>
<protein>
    <recommendedName>
        <fullName evidence="4">Carboxypeptidase-like regulatory domain-containing protein</fullName>
    </recommendedName>
</protein>
<accession>A0A9W6B651</accession>
<evidence type="ECO:0000313" key="3">
    <source>
        <dbReference type="Proteomes" id="UP001143545"/>
    </source>
</evidence>
<sequence length="295" mass="33581">MRYILSVLFLIPSLFFAQVKGVVKDTNGNVIPFVSIRFNKAGLYANADGSFKILDRITSDSIYFSCIGFTPKAIATNTLPSTITLTSEREELNDVTVYDKVKSTHQVDFLKTPNSIGNWPSFMGNEIVTYFTPKQLPKNAFFKSISIKFAKIIELKNMEDVDNLRNIVRLNIYTLENDIPTDRIYSSDPVQIDFINQVERKFAIEKEFIKIPKEGICFGIEILGTYNVQKDAFVKVSNAIIRPVLTHKTSDLYNAQSYIKSTLTAIKPVNLTDLLHKTGFEGERFLNFAFEYVVY</sequence>
<feature type="chain" id="PRO_5040928297" description="Carboxypeptidase-like regulatory domain-containing protein" evidence="1">
    <location>
        <begin position="18"/>
        <end position="295"/>
    </location>
</feature>
<name>A0A9W6B651_9FLAO</name>
<comment type="caution">
    <text evidence="2">The sequence shown here is derived from an EMBL/GenBank/DDBJ whole genome shotgun (WGS) entry which is preliminary data.</text>
</comment>
<organism evidence="2 3">
    <name type="scientific">Neptunitalea chrysea</name>
    <dbReference type="NCBI Taxonomy" id="1647581"/>
    <lineage>
        <taxon>Bacteria</taxon>
        <taxon>Pseudomonadati</taxon>
        <taxon>Bacteroidota</taxon>
        <taxon>Flavobacteriia</taxon>
        <taxon>Flavobacteriales</taxon>
        <taxon>Flavobacteriaceae</taxon>
        <taxon>Neptunitalea</taxon>
    </lineage>
</organism>